<accession>A0ABV7UUP1</accession>
<dbReference type="Pfam" id="PF00353">
    <property type="entry name" value="HemolysinCabind"/>
    <property type="match status" value="3"/>
</dbReference>
<dbReference type="Gene3D" id="2.150.10.10">
    <property type="entry name" value="Serralysin-like metalloprotease, C-terminal"/>
    <property type="match status" value="2"/>
</dbReference>
<evidence type="ECO:0000313" key="6">
    <source>
        <dbReference type="Proteomes" id="UP001595724"/>
    </source>
</evidence>
<proteinExistence type="predicted"/>
<dbReference type="InterPro" id="IPR028208">
    <property type="entry name" value="Effector_pro_NleD-like"/>
</dbReference>
<protein>
    <submittedName>
        <fullName evidence="5">M91 family zinc metallopeptidase</fullName>
    </submittedName>
</protein>
<keyword evidence="6" id="KW-1185">Reference proteome</keyword>
<dbReference type="EMBL" id="JBHRYF010000008">
    <property type="protein sequence ID" value="MFC3660022.1"/>
    <property type="molecule type" value="Genomic_DNA"/>
</dbReference>
<feature type="region of interest" description="Disordered" evidence="4">
    <location>
        <begin position="1"/>
        <end position="38"/>
    </location>
</feature>
<dbReference type="Pfam" id="PF14891">
    <property type="entry name" value="Peptidase_M91"/>
    <property type="match status" value="1"/>
</dbReference>
<name>A0ABV7UUP1_9GAMM</name>
<dbReference type="SUPFAM" id="SSF51120">
    <property type="entry name" value="beta-Roll"/>
    <property type="match status" value="1"/>
</dbReference>
<evidence type="ECO:0000256" key="1">
    <source>
        <dbReference type="ARBA" id="ARBA00004613"/>
    </source>
</evidence>
<gene>
    <name evidence="5" type="ORF">ACFOM9_08090</name>
</gene>
<dbReference type="RefSeq" id="WP_386708726.1">
    <property type="nucleotide sequence ID" value="NZ_JBHRYF010000008.1"/>
</dbReference>
<feature type="compositionally biased region" description="Polar residues" evidence="4">
    <location>
        <begin position="65"/>
        <end position="75"/>
    </location>
</feature>
<evidence type="ECO:0000313" key="5">
    <source>
        <dbReference type="EMBL" id="MFC3660022.1"/>
    </source>
</evidence>
<reference evidence="6" key="1">
    <citation type="journal article" date="2019" name="Int. J. Syst. Evol. Microbiol.">
        <title>The Global Catalogue of Microorganisms (GCM) 10K type strain sequencing project: providing services to taxonomists for standard genome sequencing and annotation.</title>
        <authorList>
            <consortium name="The Broad Institute Genomics Platform"/>
            <consortium name="The Broad Institute Genome Sequencing Center for Infectious Disease"/>
            <person name="Wu L."/>
            <person name="Ma J."/>
        </authorList>
    </citation>
    <scope>NUCLEOTIDE SEQUENCE [LARGE SCALE GENOMIC DNA]</scope>
    <source>
        <strain evidence="6">KCTC 42211</strain>
    </source>
</reference>
<dbReference type="InterPro" id="IPR011049">
    <property type="entry name" value="Serralysin-like_metalloprot_C"/>
</dbReference>
<dbReference type="PANTHER" id="PTHR38340">
    <property type="entry name" value="S-LAYER PROTEIN"/>
    <property type="match status" value="1"/>
</dbReference>
<dbReference type="PANTHER" id="PTHR38340:SF1">
    <property type="entry name" value="S-LAYER PROTEIN"/>
    <property type="match status" value="1"/>
</dbReference>
<dbReference type="InterPro" id="IPR001343">
    <property type="entry name" value="Hemolysn_Ca-bd"/>
</dbReference>
<keyword evidence="2" id="KW-0964">Secreted</keyword>
<organism evidence="5 6">
    <name type="scientific">Luteimonas notoginsengisoli</name>
    <dbReference type="NCBI Taxonomy" id="1578200"/>
    <lineage>
        <taxon>Bacteria</taxon>
        <taxon>Pseudomonadati</taxon>
        <taxon>Pseudomonadota</taxon>
        <taxon>Gammaproteobacteria</taxon>
        <taxon>Lysobacterales</taxon>
        <taxon>Lysobacteraceae</taxon>
        <taxon>Luteimonas</taxon>
    </lineage>
</organism>
<dbReference type="Proteomes" id="UP001595724">
    <property type="component" value="Unassembled WGS sequence"/>
</dbReference>
<dbReference type="InterPro" id="IPR050557">
    <property type="entry name" value="RTX_toxin/Mannuronan_C5-epim"/>
</dbReference>
<feature type="region of interest" description="Disordered" evidence="4">
    <location>
        <begin position="50"/>
        <end position="75"/>
    </location>
</feature>
<dbReference type="InterPro" id="IPR018511">
    <property type="entry name" value="Hemolysin-typ_Ca-bd_CS"/>
</dbReference>
<evidence type="ECO:0000256" key="3">
    <source>
        <dbReference type="ARBA" id="ARBA00022837"/>
    </source>
</evidence>
<comment type="caution">
    <text evidence="5">The sequence shown here is derived from an EMBL/GenBank/DDBJ whole genome shotgun (WGS) entry which is preliminary data.</text>
</comment>
<evidence type="ECO:0000256" key="4">
    <source>
        <dbReference type="SAM" id="MobiDB-lite"/>
    </source>
</evidence>
<evidence type="ECO:0000256" key="2">
    <source>
        <dbReference type="ARBA" id="ARBA00022525"/>
    </source>
</evidence>
<dbReference type="PRINTS" id="PR00313">
    <property type="entry name" value="CABNDNGRPT"/>
</dbReference>
<sequence length="519" mass="53705">MTQIDSRLPDAAAQQQASVWDQPGRTALFNPATEGPRDIDAIGGAQVAANERRGDATQIDGDATNAGTREQTQSQTGQPLFVDKLGNTAQVEITRERTGELDQRSGQYYVLADQLVFKTGNSDDQVKVTQGENGNLSFDVNGEQYDVKLAQGQQLTVRTGDGNDNIEIDPSVKVNFIIEAGAGEDTIQGGGGNDRIDGGAGNDRIETGEGFNYVFGGAGDDAIQGGNENNTLYGGDGVDTLTGGKGNDYIEGGKGNDVIVATAGKNVLSGGLGDDAITASGNGDRIYTGGGTNTVGNIGADGLVYAAGVGDKLTGVANADPNVINVVLNSDSGLKGVKVEGSEAFVQRVEADIEMLRSSPNGQQMLAEFDKAAANGNVVTIRELQNVDNGYAQSVGGSDIRNGQPGNSGPVDISYNPAFAIPELPVPAVTLFHEMSHAYNGVNGTFLPGTYTGPGPDSPNPSAGFEIPNAERQAVGLETTADPYDFGDGSGPITHNPTALSENGLRAEMGLELRPSYAI</sequence>
<keyword evidence="3" id="KW-0106">Calcium</keyword>
<comment type="subcellular location">
    <subcellularLocation>
        <location evidence="1">Secreted</location>
    </subcellularLocation>
</comment>
<dbReference type="PROSITE" id="PS00330">
    <property type="entry name" value="HEMOLYSIN_CALCIUM"/>
    <property type="match status" value="1"/>
</dbReference>